<sequence length="117" mass="13171">MSNTHLEQLGPNARDLAERSLNWMDACWDDAAGLFQMPDRAFYEDGHVSAEVHLVRETAWYALGLLLRNQPGDAARAGRAIDALLNYQFDAPGEPYHGTWYRSPHEPLPPPGAVVWR</sequence>
<evidence type="ECO:0000313" key="1">
    <source>
        <dbReference type="EMBL" id="KPV46096.1"/>
    </source>
</evidence>
<reference evidence="1 2" key="1">
    <citation type="submission" date="2015-09" db="EMBL/GenBank/DDBJ databases">
        <title>Draft genome sequence of Kouleothrix aurantiaca JCM 19913.</title>
        <authorList>
            <person name="Hemp J."/>
        </authorList>
    </citation>
    <scope>NUCLEOTIDE SEQUENCE [LARGE SCALE GENOMIC DNA]</scope>
    <source>
        <strain evidence="1 2">COM-B</strain>
    </source>
</reference>
<dbReference type="PANTHER" id="PTHR40616">
    <property type="entry name" value="LINALOOL DEHYDRATASE_ISOMERASE DOMAIN-CONTAINING PROTEIN"/>
    <property type="match status" value="1"/>
</dbReference>
<evidence type="ECO:0000313" key="2">
    <source>
        <dbReference type="Proteomes" id="UP000050509"/>
    </source>
</evidence>
<keyword evidence="2" id="KW-1185">Reference proteome</keyword>
<dbReference type="AlphaFoldDB" id="A0A0P9CL05"/>
<protein>
    <recommendedName>
        <fullName evidence="3">N-acyl-D-glucosamine 2-epimerase</fullName>
    </recommendedName>
</protein>
<comment type="caution">
    <text evidence="1">The sequence shown here is derived from an EMBL/GenBank/DDBJ whole genome shotgun (WGS) entry which is preliminary data.</text>
</comment>
<dbReference type="Proteomes" id="UP000050509">
    <property type="component" value="Unassembled WGS sequence"/>
</dbReference>
<accession>A0A0P9CL05</accession>
<proteinExistence type="predicted"/>
<dbReference type="EMBL" id="LJCR01003633">
    <property type="protein sequence ID" value="KPV46096.1"/>
    <property type="molecule type" value="Genomic_DNA"/>
</dbReference>
<dbReference type="PANTHER" id="PTHR40616:SF1">
    <property type="entry name" value="LINALOOL DEHYDRATASE_ISOMERASE DOMAIN-CONTAINING PROTEIN"/>
    <property type="match status" value="1"/>
</dbReference>
<gene>
    <name evidence="1" type="ORF">SE17_43645</name>
</gene>
<evidence type="ECO:0008006" key="3">
    <source>
        <dbReference type="Google" id="ProtNLM"/>
    </source>
</evidence>
<organism evidence="1 2">
    <name type="scientific">Kouleothrix aurantiaca</name>
    <dbReference type="NCBI Taxonomy" id="186479"/>
    <lineage>
        <taxon>Bacteria</taxon>
        <taxon>Bacillati</taxon>
        <taxon>Chloroflexota</taxon>
        <taxon>Chloroflexia</taxon>
        <taxon>Chloroflexales</taxon>
        <taxon>Roseiflexineae</taxon>
        <taxon>Roseiflexaceae</taxon>
        <taxon>Kouleothrix</taxon>
    </lineage>
</organism>
<feature type="non-terminal residue" evidence="1">
    <location>
        <position position="117"/>
    </location>
</feature>
<name>A0A0P9CL05_9CHLR</name>